<name>A0A268EVR8_9BACL</name>
<feature type="domain" description="SLH" evidence="2">
    <location>
        <begin position="104"/>
        <end position="167"/>
    </location>
</feature>
<dbReference type="AlphaFoldDB" id="A0A268EVR8"/>
<protein>
    <submittedName>
        <fullName evidence="3">S-layer protein</fullName>
    </submittedName>
</protein>
<dbReference type="PROSITE" id="PS51272">
    <property type="entry name" value="SLH"/>
    <property type="match status" value="2"/>
</dbReference>
<sequence>MSDKSYQIKENNQVMIQGGEKKVMKKILSVALSTAMAFSMFASVAFGDDALTSQQKFDILKEEGIFTGYPDGTAGLDKEMTRGEFAKVLVELLGLEPIQNKASFNDKNYAAGKWPAPYVEAVYAAGIMEGKNTTKMIFDFNGNITVQEMAKVLVTVQNLEIPSETNNNASNWAKGYVQAAINAGLINSSVNPLANANRTQLVEVAYAIYLAQNKPKVASYDVQEDGKVVEFTLANSEKVKVTLETPLKANVATEVKFTYNNYEYTESVTWVVTAATKIEGVSATNYKELTVNFDGEVDTATAENEDNYKVTGVTFESAKLSDDKRSVTLLVAENSANNLPQQKDAKLEINNVKNSDGSRTFKETITFRAVDTQLPEVTEVVGLGTKAFKVVFSEPVQANTAANISNYKIDGKAISGWVKFTYPNVAFITTDIAVGEHTLSVQGVTDFANFQVKPVDVQFNVAEDTTAPEVVSVKTKDLTKVEVEFNESVKSVDKVYHTSSSRTADKVEIKDNVVVLEFNGDKKLSLGENTIYLQGVKDYSDNSANREAKVTPVLDTTRPVVNDVKVEVEDNATVMTVEFSKDVNLDDIQKRDNFVLKNSKGEVVTDKGFNSGKPVNAPAYVVKDAKTYKNRVEIRSIGKLPAGTYTLEVANIRDTATIGNTMLPQTLTVEVTNSETLQVVRAWIDTTSSNDDLYIDVQFNRAVAVDGNGTALDINKYSYVTGSVYKVFPTKNAPQPSLRNAETVRITLPKKDISADELKGAELRVVNVADLNGNYLTTAQKPIADSVAIPVKSAKATAEDKVTVEFNGNITSVFSSDFYFGTLRGTAGEPKYNDGVTKVEFTLNGKLSDVTNLPLLTTVDNPQSSDNLGHKIAKVDGLQIKDGIAPKAIEARSVVGDVYVDIEFNEEINVYFTPDAFKVYVNGGEVKVKGATKVSANVVRVELEQPFNPTIPGAQVSVPNNKNGKYIVDLEGNAPDTVYESIKY</sequence>
<accession>A0A268EVR8</accession>
<dbReference type="InterPro" id="IPR001119">
    <property type="entry name" value="SLH_dom"/>
</dbReference>
<evidence type="ECO:0000256" key="1">
    <source>
        <dbReference type="ARBA" id="ARBA00022729"/>
    </source>
</evidence>
<keyword evidence="1" id="KW-0732">Signal</keyword>
<evidence type="ECO:0000313" key="3">
    <source>
        <dbReference type="EMBL" id="PAD77215.1"/>
    </source>
</evidence>
<organism evidence="3 4">
    <name type="scientific">Paenibacillus campinasensis</name>
    <dbReference type="NCBI Taxonomy" id="66347"/>
    <lineage>
        <taxon>Bacteria</taxon>
        <taxon>Bacillati</taxon>
        <taxon>Bacillota</taxon>
        <taxon>Bacilli</taxon>
        <taxon>Bacillales</taxon>
        <taxon>Paenibacillaceae</taxon>
        <taxon>Paenibacillus</taxon>
    </lineage>
</organism>
<reference evidence="3 4" key="1">
    <citation type="submission" date="2017-07" db="EMBL/GenBank/DDBJ databases">
        <title>Isolation and whole genome analysis of endospore-forming bacteria from heroin.</title>
        <authorList>
            <person name="Kalinowski J."/>
            <person name="Ahrens B."/>
            <person name="Al-Dilaimi A."/>
            <person name="Winkler A."/>
            <person name="Wibberg D."/>
            <person name="Schleenbecker U."/>
            <person name="Ruckert C."/>
            <person name="Wolfel R."/>
            <person name="Grass G."/>
        </authorList>
    </citation>
    <scope>NUCLEOTIDE SEQUENCE [LARGE SCALE GENOMIC DNA]</scope>
    <source>
        <strain evidence="3 4">7537-G1</strain>
    </source>
</reference>
<evidence type="ECO:0000259" key="2">
    <source>
        <dbReference type="PROSITE" id="PS51272"/>
    </source>
</evidence>
<gene>
    <name evidence="3" type="ORF">CHH67_09380</name>
</gene>
<dbReference type="EMBL" id="NPBY01000030">
    <property type="protein sequence ID" value="PAD77215.1"/>
    <property type="molecule type" value="Genomic_DNA"/>
</dbReference>
<dbReference type="Proteomes" id="UP000215596">
    <property type="component" value="Unassembled WGS sequence"/>
</dbReference>
<proteinExistence type="predicted"/>
<comment type="caution">
    <text evidence="3">The sequence shown here is derived from an EMBL/GenBank/DDBJ whole genome shotgun (WGS) entry which is preliminary data.</text>
</comment>
<dbReference type="InterPro" id="IPR014755">
    <property type="entry name" value="Cu-Rt/internalin_Ig-like"/>
</dbReference>
<dbReference type="RefSeq" id="WP_095264916.1">
    <property type="nucleotide sequence ID" value="NZ_NPBY01000030.1"/>
</dbReference>
<dbReference type="OrthoDB" id="1706086at2"/>
<evidence type="ECO:0000313" key="4">
    <source>
        <dbReference type="Proteomes" id="UP000215596"/>
    </source>
</evidence>
<feature type="domain" description="SLH" evidence="2">
    <location>
        <begin position="37"/>
        <end position="103"/>
    </location>
</feature>
<dbReference type="Gene3D" id="2.60.40.1220">
    <property type="match status" value="4"/>
</dbReference>